<keyword evidence="1" id="KW-0472">Membrane</keyword>
<keyword evidence="1" id="KW-1133">Transmembrane helix</keyword>
<sequence>MAYSLNDPYRLYRYVLRANALLCGLGMGLLLLGLPHWAADLLGWPMPRQALWPVRLGGAGLAGMGLLFLDLAAQPVIRGRSSLVVIACNALLAGVVLTAYLTGDLVPTAPVGIGVLLVLFLSQLVCAVLPLTYLGENLKP</sequence>
<feature type="transmembrane region" description="Helical" evidence="1">
    <location>
        <begin position="113"/>
        <end position="134"/>
    </location>
</feature>
<protein>
    <submittedName>
        <fullName evidence="2">Uncharacterized protein</fullName>
    </submittedName>
</protein>
<organism evidence="2">
    <name type="scientific">Caldilineaceae bacterium SB0662_bin_9</name>
    <dbReference type="NCBI Taxonomy" id="2605258"/>
    <lineage>
        <taxon>Bacteria</taxon>
        <taxon>Bacillati</taxon>
        <taxon>Chloroflexota</taxon>
        <taxon>Caldilineae</taxon>
        <taxon>Caldilineales</taxon>
        <taxon>Caldilineaceae</taxon>
    </lineage>
</organism>
<keyword evidence="1" id="KW-0812">Transmembrane</keyword>
<evidence type="ECO:0000256" key="1">
    <source>
        <dbReference type="SAM" id="Phobius"/>
    </source>
</evidence>
<comment type="caution">
    <text evidence="2">The sequence shown here is derived from an EMBL/GenBank/DDBJ whole genome shotgun (WGS) entry which is preliminary data.</text>
</comment>
<feature type="transmembrane region" description="Helical" evidence="1">
    <location>
        <begin position="50"/>
        <end position="69"/>
    </location>
</feature>
<accession>A0A6B1DSU1</accession>
<gene>
    <name evidence="2" type="ORF">F4Y08_08445</name>
</gene>
<feature type="transmembrane region" description="Helical" evidence="1">
    <location>
        <begin position="20"/>
        <end position="38"/>
    </location>
</feature>
<reference evidence="2" key="1">
    <citation type="submission" date="2019-09" db="EMBL/GenBank/DDBJ databases">
        <title>Characterisation of the sponge microbiome using genome-centric metagenomics.</title>
        <authorList>
            <person name="Engelberts J.P."/>
            <person name="Robbins S.J."/>
            <person name="De Goeij J.M."/>
            <person name="Aranda M."/>
            <person name="Bell S.C."/>
            <person name="Webster N.S."/>
        </authorList>
    </citation>
    <scope>NUCLEOTIDE SEQUENCE</scope>
    <source>
        <strain evidence="2">SB0662_bin_9</strain>
    </source>
</reference>
<evidence type="ECO:0000313" key="2">
    <source>
        <dbReference type="EMBL" id="MYD90348.1"/>
    </source>
</evidence>
<name>A0A6B1DSU1_9CHLR</name>
<proteinExistence type="predicted"/>
<feature type="transmembrane region" description="Helical" evidence="1">
    <location>
        <begin position="81"/>
        <end position="101"/>
    </location>
</feature>
<dbReference type="EMBL" id="VXPY01000058">
    <property type="protein sequence ID" value="MYD90348.1"/>
    <property type="molecule type" value="Genomic_DNA"/>
</dbReference>
<dbReference type="AlphaFoldDB" id="A0A6B1DSU1"/>